<organism evidence="1 2">
    <name type="scientific">Biomphalaria pfeifferi</name>
    <name type="common">Bloodfluke planorb</name>
    <name type="synonym">Freshwater snail</name>
    <dbReference type="NCBI Taxonomy" id="112525"/>
    <lineage>
        <taxon>Eukaryota</taxon>
        <taxon>Metazoa</taxon>
        <taxon>Spiralia</taxon>
        <taxon>Lophotrochozoa</taxon>
        <taxon>Mollusca</taxon>
        <taxon>Gastropoda</taxon>
        <taxon>Heterobranchia</taxon>
        <taxon>Euthyneura</taxon>
        <taxon>Panpulmonata</taxon>
        <taxon>Hygrophila</taxon>
        <taxon>Lymnaeoidea</taxon>
        <taxon>Planorbidae</taxon>
        <taxon>Biomphalaria</taxon>
    </lineage>
</organism>
<comment type="caution">
    <text evidence="1">The sequence shown here is derived from an EMBL/GenBank/DDBJ whole genome shotgun (WGS) entry which is preliminary data.</text>
</comment>
<evidence type="ECO:0000313" key="2">
    <source>
        <dbReference type="Proteomes" id="UP001233172"/>
    </source>
</evidence>
<dbReference type="AlphaFoldDB" id="A0AAD8BW84"/>
<reference evidence="1" key="1">
    <citation type="journal article" date="2023" name="PLoS Negl. Trop. Dis.">
        <title>A genome sequence for Biomphalaria pfeifferi, the major vector snail for the human-infecting parasite Schistosoma mansoni.</title>
        <authorList>
            <person name="Bu L."/>
            <person name="Lu L."/>
            <person name="Laidemitt M.R."/>
            <person name="Zhang S.M."/>
            <person name="Mutuku M."/>
            <person name="Mkoji G."/>
            <person name="Steinauer M."/>
            <person name="Loker E.S."/>
        </authorList>
    </citation>
    <scope>NUCLEOTIDE SEQUENCE</scope>
    <source>
        <strain evidence="1">KasaAsao</strain>
    </source>
</reference>
<dbReference type="EMBL" id="JASAOG010000028">
    <property type="protein sequence ID" value="KAK0061831.1"/>
    <property type="molecule type" value="Genomic_DNA"/>
</dbReference>
<accession>A0AAD8BW84</accession>
<keyword evidence="2" id="KW-1185">Reference proteome</keyword>
<name>A0AAD8BW84_BIOPF</name>
<protein>
    <submittedName>
        <fullName evidence="1">Uncharacterized protein</fullName>
    </submittedName>
</protein>
<dbReference type="Proteomes" id="UP001233172">
    <property type="component" value="Unassembled WGS sequence"/>
</dbReference>
<proteinExistence type="predicted"/>
<gene>
    <name evidence="1" type="ORF">Bpfe_008746</name>
</gene>
<reference evidence="1" key="2">
    <citation type="submission" date="2023-04" db="EMBL/GenBank/DDBJ databases">
        <authorList>
            <person name="Bu L."/>
            <person name="Lu L."/>
            <person name="Laidemitt M.R."/>
            <person name="Zhang S.M."/>
            <person name="Mutuku M."/>
            <person name="Mkoji G."/>
            <person name="Steinauer M."/>
            <person name="Loker E.S."/>
        </authorList>
    </citation>
    <scope>NUCLEOTIDE SEQUENCE</scope>
    <source>
        <strain evidence="1">KasaAsao</strain>
        <tissue evidence="1">Whole Snail</tissue>
    </source>
</reference>
<evidence type="ECO:0000313" key="1">
    <source>
        <dbReference type="EMBL" id="KAK0061831.1"/>
    </source>
</evidence>
<sequence length="127" mass="14783">MDTSSGQIDTKQSSDMDTTPSHKLVVCWTDSEERGAGDGDSCGRLVNTDKVLVINMSTLTNYFMIQRLMSTYERLMSTYERLMSTYERLMSTYGRLMSTYERLMSTYERLMSTYERVMSTYERLMST</sequence>